<sequence>MAATKSRARQFAELADRQAKDFDPEAEAPENEASNSEESIDENAGTEHYVNLGKGKLRRRDPVALGPQYRGAAVSRAALEGEGEDEGSDSEEDDDGPSDYEDAQEEIDGNSGSEEFDDPEAADLEADQDDEDVEIDSDNAFGESDEEKFKDFAFRGSSQATPKKGKRVTRPTAADYMLSEEEDDSSGAELNGEDLDDDDEESEDEINGFIDDEAEDDDEDDEDEDMSDMDGEDDADSGDEDLDEDQKEGSAKKGKQVDGTERTTLQEMMNAGQRNMTSTLSSVAQKDIAKGKAVRQQRKAFDGLLNIRIRLQKSLVAVNSFSSVEDLGDQSPPYEAAEAAALKLWNTIDGFRTSIQSELSGKTGQKRKRVADTDTSSQDIWEDMEVIEQRAHARRRAVLEKWSHSARNIRMVDRSSRKFTNTAEKSLTTRLDEELDTPERLVKRTRTPRSCAPAQVAQKVNEDPNIYDDADFYQLLLKELVDQRTGDASGGQGGPAATIRFAAVKEAKAKRHVDTKASKGRKMRFNVHDKLQNFMAPEDRRGWEQDAIDRFFGTLFGQKMVLNEDEDEDKEASDEEMGGAPINGGSIRLFRD</sequence>
<gene>
    <name evidence="1" type="ORF">F4821DRAFT_226682</name>
</gene>
<accession>A0ACC0DFR4</accession>
<dbReference type="EMBL" id="MU394286">
    <property type="protein sequence ID" value="KAI6091697.1"/>
    <property type="molecule type" value="Genomic_DNA"/>
</dbReference>
<protein>
    <submittedName>
        <fullName evidence="1">TRAUB-domain-containing protein</fullName>
    </submittedName>
</protein>
<comment type="caution">
    <text evidence="1">The sequence shown here is derived from an EMBL/GenBank/DDBJ whole genome shotgun (WGS) entry which is preliminary data.</text>
</comment>
<evidence type="ECO:0000313" key="2">
    <source>
        <dbReference type="Proteomes" id="UP001497680"/>
    </source>
</evidence>
<reference evidence="1 2" key="1">
    <citation type="journal article" date="2022" name="New Phytol.">
        <title>Ecological generalism drives hyperdiversity of secondary metabolite gene clusters in xylarialean endophytes.</title>
        <authorList>
            <person name="Franco M.E.E."/>
            <person name="Wisecaver J.H."/>
            <person name="Arnold A.E."/>
            <person name="Ju Y.M."/>
            <person name="Slot J.C."/>
            <person name="Ahrendt S."/>
            <person name="Moore L.P."/>
            <person name="Eastman K.E."/>
            <person name="Scott K."/>
            <person name="Konkel Z."/>
            <person name="Mondo S.J."/>
            <person name="Kuo A."/>
            <person name="Hayes R.D."/>
            <person name="Haridas S."/>
            <person name="Andreopoulos B."/>
            <person name="Riley R."/>
            <person name="LaButti K."/>
            <person name="Pangilinan J."/>
            <person name="Lipzen A."/>
            <person name="Amirebrahimi M."/>
            <person name="Yan J."/>
            <person name="Adam C."/>
            <person name="Keymanesh K."/>
            <person name="Ng V."/>
            <person name="Louie K."/>
            <person name="Northen T."/>
            <person name="Drula E."/>
            <person name="Henrissat B."/>
            <person name="Hsieh H.M."/>
            <person name="Youens-Clark K."/>
            <person name="Lutzoni F."/>
            <person name="Miadlikowska J."/>
            <person name="Eastwood D.C."/>
            <person name="Hamelin R.C."/>
            <person name="Grigoriev I.V."/>
            <person name="U'Ren J.M."/>
        </authorList>
    </citation>
    <scope>NUCLEOTIDE SEQUENCE [LARGE SCALE GENOMIC DNA]</scope>
    <source>
        <strain evidence="1 2">ER1909</strain>
    </source>
</reference>
<keyword evidence="2" id="KW-1185">Reference proteome</keyword>
<proteinExistence type="predicted"/>
<name>A0ACC0DFR4_9PEZI</name>
<organism evidence="1 2">
    <name type="scientific">Hypoxylon rubiginosum</name>
    <dbReference type="NCBI Taxonomy" id="110542"/>
    <lineage>
        <taxon>Eukaryota</taxon>
        <taxon>Fungi</taxon>
        <taxon>Dikarya</taxon>
        <taxon>Ascomycota</taxon>
        <taxon>Pezizomycotina</taxon>
        <taxon>Sordariomycetes</taxon>
        <taxon>Xylariomycetidae</taxon>
        <taxon>Xylariales</taxon>
        <taxon>Hypoxylaceae</taxon>
        <taxon>Hypoxylon</taxon>
    </lineage>
</organism>
<evidence type="ECO:0000313" key="1">
    <source>
        <dbReference type="EMBL" id="KAI6091697.1"/>
    </source>
</evidence>
<dbReference type="Proteomes" id="UP001497680">
    <property type="component" value="Unassembled WGS sequence"/>
</dbReference>